<feature type="transmembrane region" description="Helical" evidence="1">
    <location>
        <begin position="92"/>
        <end position="111"/>
    </location>
</feature>
<name>A0A0S7WKS4_UNCT6</name>
<organism evidence="2 3">
    <name type="scientific">candidate division TA06 bacterium DG_26</name>
    <dbReference type="NCBI Taxonomy" id="1703771"/>
    <lineage>
        <taxon>Bacteria</taxon>
        <taxon>Bacteria division TA06</taxon>
    </lineage>
</organism>
<dbReference type="PATRIC" id="fig|1703771.3.peg.274"/>
<protein>
    <submittedName>
        <fullName evidence="2">Uncharacterized protein</fullName>
    </submittedName>
</protein>
<evidence type="ECO:0000313" key="2">
    <source>
        <dbReference type="EMBL" id="KPJ50655.1"/>
    </source>
</evidence>
<reference evidence="2 3" key="1">
    <citation type="journal article" date="2015" name="Microbiome">
        <title>Genomic resolution of linkages in carbon, nitrogen, and sulfur cycling among widespread estuary sediment bacteria.</title>
        <authorList>
            <person name="Baker B.J."/>
            <person name="Lazar C.S."/>
            <person name="Teske A.P."/>
            <person name="Dick G.J."/>
        </authorList>
    </citation>
    <scope>NUCLEOTIDE SEQUENCE [LARGE SCALE GENOMIC DNA]</scope>
    <source>
        <strain evidence="2">DG_26</strain>
    </source>
</reference>
<comment type="caution">
    <text evidence="2">The sequence shown here is derived from an EMBL/GenBank/DDBJ whole genome shotgun (WGS) entry which is preliminary data.</text>
</comment>
<sequence>MEFILLGGMILIMGIWRKLPAMAEAEKTLTGLQIPIGIVVFLKGLSLLVTSPTGVAVFAGIMGLIAGIMLIINLFKLITEAEETVEKISKGLAAFQIPIGFVTIIAAIIGMF</sequence>
<proteinExistence type="predicted"/>
<evidence type="ECO:0000256" key="1">
    <source>
        <dbReference type="SAM" id="Phobius"/>
    </source>
</evidence>
<evidence type="ECO:0000313" key="3">
    <source>
        <dbReference type="Proteomes" id="UP000051124"/>
    </source>
</evidence>
<dbReference type="Proteomes" id="UP000051124">
    <property type="component" value="Unassembled WGS sequence"/>
</dbReference>
<dbReference type="AlphaFoldDB" id="A0A0S7WKS4"/>
<feature type="transmembrane region" description="Helical" evidence="1">
    <location>
        <begin position="49"/>
        <end position="72"/>
    </location>
</feature>
<accession>A0A0S7WKS4</accession>
<dbReference type="EMBL" id="LIZT01000015">
    <property type="protein sequence ID" value="KPJ50655.1"/>
    <property type="molecule type" value="Genomic_DNA"/>
</dbReference>
<gene>
    <name evidence="2" type="ORF">AMJ40_02145</name>
</gene>
<keyword evidence="1" id="KW-0812">Transmembrane</keyword>
<keyword evidence="1" id="KW-1133">Transmembrane helix</keyword>
<keyword evidence="1" id="KW-0472">Membrane</keyword>